<dbReference type="EMBL" id="AZMM01015998">
    <property type="protein sequence ID" value="ETJ29469.1"/>
    <property type="molecule type" value="Genomic_DNA"/>
</dbReference>
<gene>
    <name evidence="1" type="ORF">Q604_UNBC15998G0001</name>
</gene>
<feature type="non-terminal residue" evidence="1">
    <location>
        <position position="30"/>
    </location>
</feature>
<sequence length="30" mass="3536">MSLTMVSIGEEKIIKEIRAKESVKRHFIFD</sequence>
<proteinExistence type="predicted"/>
<name>W1XKW3_9ZZZZ</name>
<comment type="caution">
    <text evidence="1">The sequence shown here is derived from an EMBL/GenBank/DDBJ whole genome shotgun (WGS) entry which is preliminary data.</text>
</comment>
<evidence type="ECO:0000313" key="1">
    <source>
        <dbReference type="EMBL" id="ETJ29469.1"/>
    </source>
</evidence>
<dbReference type="AlphaFoldDB" id="W1XKW3"/>
<reference evidence="1" key="1">
    <citation type="submission" date="2013-12" db="EMBL/GenBank/DDBJ databases">
        <title>A Varibaculum cambriense genome reconstructed from a premature infant gut community with otherwise low bacterial novelty that shifts toward anaerobic metabolism during the third week of life.</title>
        <authorList>
            <person name="Brown C.T."/>
            <person name="Sharon I."/>
            <person name="Thomas B.C."/>
            <person name="Castelle C.J."/>
            <person name="Morowitz M.J."/>
            <person name="Banfield J.F."/>
        </authorList>
    </citation>
    <scope>NUCLEOTIDE SEQUENCE</scope>
</reference>
<organism evidence="1">
    <name type="scientific">human gut metagenome</name>
    <dbReference type="NCBI Taxonomy" id="408170"/>
    <lineage>
        <taxon>unclassified sequences</taxon>
        <taxon>metagenomes</taxon>
        <taxon>organismal metagenomes</taxon>
    </lineage>
</organism>
<accession>W1XKW3</accession>
<protein>
    <submittedName>
        <fullName evidence="1">Uncharacterized protein</fullName>
    </submittedName>
</protein>